<dbReference type="EMBL" id="HACM01007421">
    <property type="protein sequence ID" value="CRZ07863.1"/>
    <property type="molecule type" value="Transcribed_RNA"/>
</dbReference>
<evidence type="ECO:0000313" key="1">
    <source>
        <dbReference type="EMBL" id="CRZ07863.1"/>
    </source>
</evidence>
<dbReference type="EMBL" id="HACM01007420">
    <property type="protein sequence ID" value="CRZ07862.1"/>
    <property type="molecule type" value="Transcribed_RNA"/>
</dbReference>
<dbReference type="AlphaFoldDB" id="A0A0H5R0X3"/>
<name>A0A0H5R0X3_9EUKA</name>
<sequence>MQDRWALKDIIQREIHPQAKRGGGGISLIHDTIFFPNKQESDFQVLLVCPVAGALVGAACHRRGLPEPQPDRRLIQALLVRPDISNIGSRPRSIVPLVWGRRPACSTVDVMGPAAQDAYPSHMFGRICCKSRGFSLASMLLGPAPRFPTSKTNLLP</sequence>
<reference evidence="1" key="1">
    <citation type="submission" date="2015-04" db="EMBL/GenBank/DDBJ databases">
        <title>The genome sequence of the plant pathogenic Rhizarian Plasmodiophora brassicae reveals insights in its biotrophic life cycle and the origin of chitin synthesis.</title>
        <authorList>
            <person name="Schwelm A."/>
            <person name="Fogelqvist J."/>
            <person name="Knaust A."/>
            <person name="Julke S."/>
            <person name="Lilja T."/>
            <person name="Dhandapani V."/>
            <person name="Bonilla-Rosso G."/>
            <person name="Karlsson M."/>
            <person name="Shevchenko A."/>
            <person name="Choi S.R."/>
            <person name="Kim H.G."/>
            <person name="Park J.Y."/>
            <person name="Lim Y.P."/>
            <person name="Ludwig-Muller J."/>
            <person name="Dixelius C."/>
        </authorList>
    </citation>
    <scope>NUCLEOTIDE SEQUENCE</scope>
    <source>
        <tissue evidence="1">Potato root galls</tissue>
    </source>
</reference>
<organism evidence="1">
    <name type="scientific">Spongospora subterranea</name>
    <dbReference type="NCBI Taxonomy" id="70186"/>
    <lineage>
        <taxon>Eukaryota</taxon>
        <taxon>Sar</taxon>
        <taxon>Rhizaria</taxon>
        <taxon>Endomyxa</taxon>
        <taxon>Phytomyxea</taxon>
        <taxon>Plasmodiophorida</taxon>
        <taxon>Plasmodiophoridae</taxon>
        <taxon>Spongospora</taxon>
    </lineage>
</organism>
<protein>
    <submittedName>
        <fullName evidence="1">Uncharacterized protein</fullName>
    </submittedName>
</protein>
<proteinExistence type="predicted"/>
<accession>A0A0H5R0X3</accession>